<dbReference type="RefSeq" id="WP_380667004.1">
    <property type="nucleotide sequence ID" value="NZ_JBHTCJ010000004.1"/>
</dbReference>
<evidence type="ECO:0000256" key="2">
    <source>
        <dbReference type="ARBA" id="ARBA00023008"/>
    </source>
</evidence>
<dbReference type="InterPro" id="IPR014756">
    <property type="entry name" value="Ig_E-set"/>
</dbReference>
<organism evidence="6 7">
    <name type="scientific">Saccharopolyspora griseoalba</name>
    <dbReference type="NCBI Taxonomy" id="1431848"/>
    <lineage>
        <taxon>Bacteria</taxon>
        <taxon>Bacillati</taxon>
        <taxon>Actinomycetota</taxon>
        <taxon>Actinomycetes</taxon>
        <taxon>Pseudonocardiales</taxon>
        <taxon>Pseudonocardiaceae</taxon>
        <taxon>Saccharopolyspora</taxon>
    </lineage>
</organism>
<feature type="chain" id="PRO_5045929573" evidence="4">
    <location>
        <begin position="26"/>
        <end position="159"/>
    </location>
</feature>
<sequence>MRRLLSTTLGTALTALLVLPGHAQAHSGLSRADPGPGETAQAGVDRIEMDFAGDLAGSAKVEVRDSAGTNLVSGSPDVSGNHLSVRMEPLKQGLHTVKYTITFDDGHTTGGGYYLNVAPAPRGAEGASLMPWFYAVGGGVIAVLLGTIIALLLRRPSEE</sequence>
<keyword evidence="3" id="KW-1133">Transmembrane helix</keyword>
<gene>
    <name evidence="6" type="ORF">ACFQRI_10200</name>
</gene>
<dbReference type="EMBL" id="JBHTCJ010000004">
    <property type="protein sequence ID" value="MFC7341784.1"/>
    <property type="molecule type" value="Genomic_DNA"/>
</dbReference>
<accession>A0ABW2LJ13</accession>
<evidence type="ECO:0000313" key="6">
    <source>
        <dbReference type="EMBL" id="MFC7341784.1"/>
    </source>
</evidence>
<feature type="domain" description="CopC" evidence="5">
    <location>
        <begin position="26"/>
        <end position="114"/>
    </location>
</feature>
<dbReference type="InterPro" id="IPR014755">
    <property type="entry name" value="Cu-Rt/internalin_Ig-like"/>
</dbReference>
<dbReference type="SUPFAM" id="SSF81296">
    <property type="entry name" value="E set domains"/>
    <property type="match status" value="1"/>
</dbReference>
<keyword evidence="2" id="KW-0186">Copper</keyword>
<feature type="transmembrane region" description="Helical" evidence="3">
    <location>
        <begin position="132"/>
        <end position="153"/>
    </location>
</feature>
<keyword evidence="3" id="KW-0472">Membrane</keyword>
<keyword evidence="1 4" id="KW-0732">Signal</keyword>
<keyword evidence="3" id="KW-0812">Transmembrane</keyword>
<evidence type="ECO:0000256" key="4">
    <source>
        <dbReference type="SAM" id="SignalP"/>
    </source>
</evidence>
<protein>
    <submittedName>
        <fullName evidence="6">Copper resistance CopC family protein</fullName>
    </submittedName>
</protein>
<evidence type="ECO:0000256" key="3">
    <source>
        <dbReference type="SAM" id="Phobius"/>
    </source>
</evidence>
<evidence type="ECO:0000313" key="7">
    <source>
        <dbReference type="Proteomes" id="UP001596504"/>
    </source>
</evidence>
<keyword evidence="7" id="KW-1185">Reference proteome</keyword>
<evidence type="ECO:0000259" key="5">
    <source>
        <dbReference type="Pfam" id="PF04234"/>
    </source>
</evidence>
<dbReference type="Pfam" id="PF04234">
    <property type="entry name" value="CopC"/>
    <property type="match status" value="1"/>
</dbReference>
<dbReference type="Proteomes" id="UP001596504">
    <property type="component" value="Unassembled WGS sequence"/>
</dbReference>
<feature type="signal peptide" evidence="4">
    <location>
        <begin position="1"/>
        <end position="25"/>
    </location>
</feature>
<name>A0ABW2LJ13_9PSEU</name>
<reference evidence="7" key="1">
    <citation type="journal article" date="2019" name="Int. J. Syst. Evol. Microbiol.">
        <title>The Global Catalogue of Microorganisms (GCM) 10K type strain sequencing project: providing services to taxonomists for standard genome sequencing and annotation.</title>
        <authorList>
            <consortium name="The Broad Institute Genomics Platform"/>
            <consortium name="The Broad Institute Genome Sequencing Center for Infectious Disease"/>
            <person name="Wu L."/>
            <person name="Ma J."/>
        </authorList>
    </citation>
    <scope>NUCLEOTIDE SEQUENCE [LARGE SCALE GENOMIC DNA]</scope>
    <source>
        <strain evidence="7">WLHS5</strain>
    </source>
</reference>
<dbReference type="InterPro" id="IPR007348">
    <property type="entry name" value="CopC_dom"/>
</dbReference>
<dbReference type="Gene3D" id="2.60.40.1220">
    <property type="match status" value="1"/>
</dbReference>
<proteinExistence type="predicted"/>
<evidence type="ECO:0000256" key="1">
    <source>
        <dbReference type="ARBA" id="ARBA00022729"/>
    </source>
</evidence>
<comment type="caution">
    <text evidence="6">The sequence shown here is derived from an EMBL/GenBank/DDBJ whole genome shotgun (WGS) entry which is preliminary data.</text>
</comment>